<accession>A0A2K9H7B5</accession>
<proteinExistence type="predicted"/>
<dbReference type="Proteomes" id="UP000198427">
    <property type="component" value="Unassembled WGS sequence"/>
</dbReference>
<name>A0A2K9H7B5_9BACT</name>
<keyword evidence="2" id="KW-1185">Reference proteome</keyword>
<evidence type="ECO:0000313" key="2">
    <source>
        <dbReference type="Proteomes" id="UP000198427"/>
    </source>
</evidence>
<dbReference type="EMBL" id="FZNZ01000050">
    <property type="protein sequence ID" value="SNS14692.1"/>
    <property type="molecule type" value="Genomic_DNA"/>
</dbReference>
<protein>
    <submittedName>
        <fullName evidence="1">Uncharacterized protein</fullName>
    </submittedName>
</protein>
<reference evidence="1 2" key="1">
    <citation type="submission" date="2017-06" db="EMBL/GenBank/DDBJ databases">
        <authorList>
            <person name="Varghese N."/>
            <person name="Submissions S."/>
        </authorList>
    </citation>
    <scope>NUCLEOTIDE SEQUENCE [LARGE SCALE GENOMIC DNA]</scope>
    <source>
        <strain evidence="1 2">DSM 26989</strain>
    </source>
</reference>
<sequence>MNKLSKGILISTLTVIYILGVSFVQETFRNGHDVGTGILYLYSSLLFVISFIVSFSVYGISRKRKYTFLIIALSSLLYYIYLWMEQTNMREFNKQVQIYLISS</sequence>
<gene>
    <name evidence="1" type="ORF">SAMN06265364_15011</name>
</gene>
<dbReference type="AlphaFoldDB" id="A0A2K9H7B5"/>
<comment type="caution">
    <text evidence="1">The sequence shown here is derived from an EMBL/GenBank/DDBJ whole genome shotgun (WGS) entry which is preliminary data.</text>
</comment>
<organism evidence="1 2">
    <name type="scientific">Prevotella jejuni</name>
    <dbReference type="NCBI Taxonomy" id="1177574"/>
    <lineage>
        <taxon>Bacteria</taxon>
        <taxon>Pseudomonadati</taxon>
        <taxon>Bacteroidota</taxon>
        <taxon>Bacteroidia</taxon>
        <taxon>Bacteroidales</taxon>
        <taxon>Prevotellaceae</taxon>
        <taxon>Prevotella</taxon>
    </lineage>
</organism>
<dbReference type="KEGG" id="pje:CRM71_03340"/>
<evidence type="ECO:0000313" key="1">
    <source>
        <dbReference type="EMBL" id="SNS14692.1"/>
    </source>
</evidence>